<feature type="compositionally biased region" description="Polar residues" evidence="1">
    <location>
        <begin position="103"/>
        <end position="116"/>
    </location>
</feature>
<feature type="region of interest" description="Disordered" evidence="1">
    <location>
        <begin position="1"/>
        <end position="23"/>
    </location>
</feature>
<accession>A0A9W4SIK8</accession>
<sequence length="163" mass="18313">GGKPDRQQAKEWDEERHKRRSTSVHFHNPSFGIMTINGGAGTIEGGTFAGLSISKKRNQGDGQKDLEQASPYVMLSYMAMQRPFLIIDSFFFKNSRKRNKLISNDQINEDQGQSSSNDDESDLVGSVEKKFVLTLLTDQADLEDICVSELILVSKEIFSSRSY</sequence>
<evidence type="ECO:0000313" key="3">
    <source>
        <dbReference type="Proteomes" id="UP001153678"/>
    </source>
</evidence>
<evidence type="ECO:0000256" key="1">
    <source>
        <dbReference type="SAM" id="MobiDB-lite"/>
    </source>
</evidence>
<feature type="compositionally biased region" description="Basic and acidic residues" evidence="1">
    <location>
        <begin position="1"/>
        <end position="16"/>
    </location>
</feature>
<gene>
    <name evidence="2" type="ORF">FWILDA_LOCUS4740</name>
</gene>
<dbReference type="Proteomes" id="UP001153678">
    <property type="component" value="Unassembled WGS sequence"/>
</dbReference>
<proteinExistence type="predicted"/>
<organism evidence="2 3">
    <name type="scientific">Funneliformis geosporum</name>
    <dbReference type="NCBI Taxonomy" id="1117311"/>
    <lineage>
        <taxon>Eukaryota</taxon>
        <taxon>Fungi</taxon>
        <taxon>Fungi incertae sedis</taxon>
        <taxon>Mucoromycota</taxon>
        <taxon>Glomeromycotina</taxon>
        <taxon>Glomeromycetes</taxon>
        <taxon>Glomerales</taxon>
        <taxon>Glomeraceae</taxon>
        <taxon>Funneliformis</taxon>
    </lineage>
</organism>
<feature type="region of interest" description="Disordered" evidence="1">
    <location>
        <begin position="103"/>
        <end position="122"/>
    </location>
</feature>
<reference evidence="2" key="1">
    <citation type="submission" date="2022-08" db="EMBL/GenBank/DDBJ databases">
        <authorList>
            <person name="Kallberg Y."/>
            <person name="Tangrot J."/>
            <person name="Rosling A."/>
        </authorList>
    </citation>
    <scope>NUCLEOTIDE SEQUENCE</scope>
    <source>
        <strain evidence="2">Wild A</strain>
    </source>
</reference>
<name>A0A9W4SIK8_9GLOM</name>
<protein>
    <submittedName>
        <fullName evidence="2">4667_t:CDS:1</fullName>
    </submittedName>
</protein>
<dbReference type="EMBL" id="CAMKVN010000738">
    <property type="protein sequence ID" value="CAI2170763.1"/>
    <property type="molecule type" value="Genomic_DNA"/>
</dbReference>
<dbReference type="AlphaFoldDB" id="A0A9W4SIK8"/>
<feature type="non-terminal residue" evidence="2">
    <location>
        <position position="163"/>
    </location>
</feature>
<comment type="caution">
    <text evidence="2">The sequence shown here is derived from an EMBL/GenBank/DDBJ whole genome shotgun (WGS) entry which is preliminary data.</text>
</comment>
<keyword evidence="3" id="KW-1185">Reference proteome</keyword>
<evidence type="ECO:0000313" key="2">
    <source>
        <dbReference type="EMBL" id="CAI2170763.1"/>
    </source>
</evidence>